<protein>
    <submittedName>
        <fullName evidence="2">Probable glycosyltransferase, type 1</fullName>
        <ecNumber evidence="2">2.4.-.-</ecNumber>
    </submittedName>
</protein>
<dbReference type="RefSeq" id="WP_011571912.1">
    <property type="nucleotide sequence ID" value="NC_008212.1"/>
</dbReference>
<dbReference type="eggNOG" id="arCOG01403">
    <property type="taxonomic scope" value="Archaea"/>
</dbReference>
<gene>
    <name evidence="2" type="primary">gth6</name>
    <name evidence="2" type="ordered locus">HQ_2686A</name>
</gene>
<proteinExistence type="predicted"/>
<dbReference type="Pfam" id="PF00534">
    <property type="entry name" value="Glycos_transf_1"/>
    <property type="match status" value="1"/>
</dbReference>
<dbReference type="STRING" id="362976.HQ_2686A"/>
<dbReference type="Gene3D" id="3.40.50.2000">
    <property type="entry name" value="Glycogen Phosphorylase B"/>
    <property type="match status" value="2"/>
</dbReference>
<dbReference type="AlphaFoldDB" id="Q18GU9"/>
<dbReference type="PANTHER" id="PTHR45947">
    <property type="entry name" value="SULFOQUINOVOSYL TRANSFERASE SQD2"/>
    <property type="match status" value="1"/>
</dbReference>
<feature type="domain" description="Glycosyl transferase family 1" evidence="1">
    <location>
        <begin position="162"/>
        <end position="319"/>
    </location>
</feature>
<dbReference type="CAZy" id="GT4">
    <property type="family name" value="Glycosyltransferase Family 4"/>
</dbReference>
<keyword evidence="2" id="KW-0808">Transferase</keyword>
<name>Q18GU9_HALWD</name>
<reference evidence="2 3" key="1">
    <citation type="journal article" date="2006" name="BMC Genomics">
        <title>The genome of the square archaeon Haloquadratum walsbyi: life at the limits of water activity.</title>
        <authorList>
            <person name="Bolhuis H.H."/>
            <person name="Palm P.P."/>
            <person name="Wende A.W."/>
            <person name="Falb M.M."/>
            <person name="Rampp M.M."/>
            <person name="Rodriguez-Valera F.F."/>
            <person name="Pfeiffer F.F."/>
            <person name="Oesterhelt D.D."/>
        </authorList>
    </citation>
    <scope>NUCLEOTIDE SEQUENCE [LARGE SCALE GENOMIC DNA]</scope>
    <source>
        <strain evidence="3">DSM 16790 / HBSQ001</strain>
    </source>
</reference>
<evidence type="ECO:0000259" key="1">
    <source>
        <dbReference type="Pfam" id="PF00534"/>
    </source>
</evidence>
<dbReference type="Proteomes" id="UP000001975">
    <property type="component" value="Chromosome"/>
</dbReference>
<dbReference type="PANTHER" id="PTHR45947:SF3">
    <property type="entry name" value="SULFOQUINOVOSYL TRANSFERASE SQD2"/>
    <property type="match status" value="1"/>
</dbReference>
<evidence type="ECO:0000313" key="3">
    <source>
        <dbReference type="Proteomes" id="UP000001975"/>
    </source>
</evidence>
<dbReference type="SUPFAM" id="SSF53756">
    <property type="entry name" value="UDP-Glycosyltransferase/glycogen phosphorylase"/>
    <property type="match status" value="1"/>
</dbReference>
<organism evidence="2 3">
    <name type="scientific">Haloquadratum walsbyi (strain DSM 16790 / HBSQ001)</name>
    <dbReference type="NCBI Taxonomy" id="362976"/>
    <lineage>
        <taxon>Archaea</taxon>
        <taxon>Methanobacteriati</taxon>
        <taxon>Methanobacteriota</taxon>
        <taxon>Stenosarchaea group</taxon>
        <taxon>Halobacteria</taxon>
        <taxon>Halobacteriales</taxon>
        <taxon>Haloferacaceae</taxon>
        <taxon>Haloquadratum</taxon>
    </lineage>
</organism>
<dbReference type="GO" id="GO:0016757">
    <property type="term" value="F:glycosyltransferase activity"/>
    <property type="evidence" value="ECO:0007669"/>
    <property type="project" value="UniProtKB-KW"/>
</dbReference>
<dbReference type="KEGG" id="hwa:HQ_2686A"/>
<accession>Q18GU9</accession>
<sequence>MKLGFFAYSLSGAGPRTRARTLIEALANRTDHKLVVVTGPDEDYNHPRVERRRIDAVPTGLVAGISTVRRAFTDVDVVHVPVNIYQVMYVRAVYHGPLVSGAGIQHTLPYRNLAKLLNIDYIIETHERVARLWERSGFKSTYIYPAVNETEFREYSQDECEKVRKRLNMSPEDDIILFVGSLTEFKGAHLVSQLARRLENENVSIIVAGDGPLREQFRNRPNILYQGFVDNEDLPSLYNAADVTLVPSESESFSIVSVESAACGTPVVTTTQDGTMVRLFRDRRAYRWTERSVDGLLDAVHDLLNNPETSYAQSRRGREAIEEMGLTIADTLDQHLAICEAAIDNH</sequence>
<keyword evidence="3" id="KW-1185">Reference proteome</keyword>
<evidence type="ECO:0000313" key="2">
    <source>
        <dbReference type="EMBL" id="CAJ52796.1"/>
    </source>
</evidence>
<dbReference type="GeneID" id="4193073"/>
<dbReference type="EMBL" id="AM180088">
    <property type="protein sequence ID" value="CAJ52796.1"/>
    <property type="molecule type" value="Genomic_DNA"/>
</dbReference>
<dbReference type="InterPro" id="IPR001296">
    <property type="entry name" value="Glyco_trans_1"/>
</dbReference>
<dbReference type="EC" id="2.4.-.-" evidence="2"/>
<dbReference type="InterPro" id="IPR050194">
    <property type="entry name" value="Glycosyltransferase_grp1"/>
</dbReference>
<keyword evidence="2" id="KW-0328">Glycosyltransferase</keyword>
<dbReference type="CDD" id="cd03801">
    <property type="entry name" value="GT4_PimA-like"/>
    <property type="match status" value="1"/>
</dbReference>
<dbReference type="HOGENOM" id="CLU_768608_0_0_2"/>